<evidence type="ECO:0000259" key="6">
    <source>
        <dbReference type="Pfam" id="PF11794"/>
    </source>
</evidence>
<evidence type="ECO:0000256" key="2">
    <source>
        <dbReference type="ARBA" id="ARBA00022827"/>
    </source>
</evidence>
<dbReference type="GO" id="GO:0016627">
    <property type="term" value="F:oxidoreductase activity, acting on the CH-CH group of donors"/>
    <property type="evidence" value="ECO:0007669"/>
    <property type="project" value="InterPro"/>
</dbReference>
<evidence type="ECO:0000313" key="8">
    <source>
        <dbReference type="Proteomes" id="UP000397656"/>
    </source>
</evidence>
<dbReference type="EMBL" id="CP062804">
    <property type="protein sequence ID" value="QOT81055.1"/>
    <property type="molecule type" value="Genomic_DNA"/>
</dbReference>
<evidence type="ECO:0000256" key="1">
    <source>
        <dbReference type="ARBA" id="ARBA00022630"/>
    </source>
</evidence>
<dbReference type="GO" id="GO:0010124">
    <property type="term" value="P:phenylacetate catabolic process"/>
    <property type="evidence" value="ECO:0007669"/>
    <property type="project" value="InterPro"/>
</dbReference>
<sequence>MSNVLAFNGNYGGARKGSDFLQHLERRPPELWYQGKLVENVRNFEPIRNGVETLAALYDYQWSHSDRMLETFDGKKVSRSFSIPKEKSDLFALGKALLTSAKFSQGMLGREPAYLNRSIASFAGSADFFDIGGKIFSNNIKEYFRFVRDNDLSLTHTILNPRVNRRVGPAFQHDPTVAAHVTKESDSGIFVTGARLVATLPFADEIAVFPARLMDVSDASKDYAFAFVLPTNCKGLKFICRDSIDYGLGRNNHPLSARYEEMDAVALFDSAFIPWERVFCYRDIDVCNQFYDATGATAHVTYQVVCKNIVKIEFFLGLISLMIRGSGLEAFQHIHEKMAEIWAGWQAMKAFKSASEAGARLNDFGMLVPDWSPLEAARFMFPRLYPRMVEIVQQIGASGLVTLPTSEDLDGPLRDEIDKYFQSVRLEAAEKIDLYRLAWDASVSAFAGRQVLYERFFFGDPVHMATRIFRNNKCSELMERVNNFIRDNGV</sequence>
<keyword evidence="3 7" id="KW-0560">Oxidoreductase</keyword>
<dbReference type="InterPro" id="IPR024719">
    <property type="entry name" value="HpaB/PvcC/4-BUDH_C"/>
</dbReference>
<evidence type="ECO:0000259" key="5">
    <source>
        <dbReference type="Pfam" id="PF03241"/>
    </source>
</evidence>
<dbReference type="PANTHER" id="PTHR36117:SF3">
    <property type="entry name" value="4-HYDROXYPHENYLACETATE 3-MONOOXYGENASE-RELATED"/>
    <property type="match status" value="1"/>
</dbReference>
<dbReference type="Gene3D" id="2.40.110.10">
    <property type="entry name" value="Butyryl-CoA Dehydrogenase, subunit A, domain 2"/>
    <property type="match status" value="1"/>
</dbReference>
<feature type="binding site" evidence="4">
    <location>
        <begin position="156"/>
        <end position="158"/>
    </location>
    <ligand>
        <name>FAD</name>
        <dbReference type="ChEBI" id="CHEBI:57692"/>
    </ligand>
</feature>
<accession>A0A643FTI6</accession>
<keyword evidence="7" id="KW-0503">Monooxygenase</keyword>
<dbReference type="PIRSF" id="PIRSF000331">
    <property type="entry name" value="HpaA_HpaB"/>
    <property type="match status" value="1"/>
</dbReference>
<evidence type="ECO:0000313" key="7">
    <source>
        <dbReference type="EMBL" id="QOT81055.1"/>
    </source>
</evidence>
<organism evidence="7 8">
    <name type="scientific">Cupriavidus basilensis</name>
    <dbReference type="NCBI Taxonomy" id="68895"/>
    <lineage>
        <taxon>Bacteria</taxon>
        <taxon>Pseudomonadati</taxon>
        <taxon>Pseudomonadota</taxon>
        <taxon>Betaproteobacteria</taxon>
        <taxon>Burkholderiales</taxon>
        <taxon>Burkholderiaceae</taxon>
        <taxon>Cupriavidus</taxon>
    </lineage>
</organism>
<dbReference type="SUPFAM" id="SSF47203">
    <property type="entry name" value="Acyl-CoA dehydrogenase C-terminal domain-like"/>
    <property type="match status" value="1"/>
</dbReference>
<protein>
    <submittedName>
        <fullName evidence="7">4-hydroxyphenylacetate 3-monooxygenase, oxygenase component</fullName>
        <ecNumber evidence="7">1.14.14.9</ecNumber>
    </submittedName>
</protein>
<dbReference type="InterPro" id="IPR004925">
    <property type="entry name" value="HpaB/PvcC/4-BUDH"/>
</dbReference>
<dbReference type="NCBIfam" id="TIGR02309">
    <property type="entry name" value="HpaB-1"/>
    <property type="match status" value="1"/>
</dbReference>
<dbReference type="Pfam" id="PF11794">
    <property type="entry name" value="HpaB_N"/>
    <property type="match status" value="1"/>
</dbReference>
<dbReference type="InterPro" id="IPR009100">
    <property type="entry name" value="AcylCoA_DH/oxidase_NM_dom_sf"/>
</dbReference>
<dbReference type="InterPro" id="IPR012687">
    <property type="entry name" value="HpaB_Deino-type"/>
</dbReference>
<dbReference type="GO" id="GO:0050660">
    <property type="term" value="F:flavin adenine dinucleotide binding"/>
    <property type="evidence" value="ECO:0007669"/>
    <property type="project" value="InterPro"/>
</dbReference>
<dbReference type="InterPro" id="IPR024674">
    <property type="entry name" value="HpaB/PvcC/4-BUDH_N"/>
</dbReference>
<feature type="domain" description="HpaB/PvcC/4-BUDH N-terminal" evidence="6">
    <location>
        <begin position="17"/>
        <end position="279"/>
    </location>
</feature>
<keyword evidence="2 4" id="KW-0274">FAD</keyword>
<gene>
    <name evidence="7" type="primary">hpaB</name>
    <name evidence="7" type="ORF">F7R26_027180</name>
</gene>
<name>A0A643FTI6_9BURK</name>
<keyword evidence="1" id="KW-0285">Flavoprotein</keyword>
<feature type="binding site" evidence="4">
    <location>
        <position position="199"/>
    </location>
    <ligand>
        <name>FAD</name>
        <dbReference type="ChEBI" id="CHEBI:57692"/>
    </ligand>
</feature>
<dbReference type="Pfam" id="PF03241">
    <property type="entry name" value="HpaB"/>
    <property type="match status" value="1"/>
</dbReference>
<dbReference type="EC" id="1.14.14.9" evidence="7"/>
<evidence type="ECO:0000256" key="4">
    <source>
        <dbReference type="PIRSR" id="PIRSR000331-2"/>
    </source>
</evidence>
<proteinExistence type="predicted"/>
<dbReference type="PANTHER" id="PTHR36117">
    <property type="entry name" value="4-HYDROXYPHENYLACETATE 3-MONOOXYGENASE-RELATED"/>
    <property type="match status" value="1"/>
</dbReference>
<reference evidence="7 8" key="1">
    <citation type="submission" date="2020-10" db="EMBL/GenBank/DDBJ databases">
        <title>Complete genome sequence of Cupriavidus basilensis CCUG 49340T.</title>
        <authorList>
            <person name="Salva-Serra F."/>
            <person name="Donoso R.A."/>
            <person name="Cho K.H."/>
            <person name="Yoo J.A."/>
            <person name="Lee K."/>
            <person name="Yoon S.-H."/>
            <person name="Perez-Pantoja D."/>
            <person name="Moore E.R.B."/>
        </authorList>
    </citation>
    <scope>NUCLEOTIDE SEQUENCE [LARGE SCALE GENOMIC DNA]</scope>
    <source>
        <strain evidence="8">CCUG 49340</strain>
    </source>
</reference>
<dbReference type="AlphaFoldDB" id="A0A643FTI6"/>
<dbReference type="InterPro" id="IPR036250">
    <property type="entry name" value="AcylCo_DH-like_C"/>
</dbReference>
<dbReference type="SUPFAM" id="SSF56645">
    <property type="entry name" value="Acyl-CoA dehydrogenase NM domain-like"/>
    <property type="match status" value="1"/>
</dbReference>
<dbReference type="Gene3D" id="1.10.3140.10">
    <property type="entry name" value="4-hydroxybutyryl-coa dehydratase, domain 1"/>
    <property type="match status" value="1"/>
</dbReference>
<evidence type="ECO:0000256" key="3">
    <source>
        <dbReference type="ARBA" id="ARBA00023002"/>
    </source>
</evidence>
<dbReference type="GeneID" id="98404632"/>
<feature type="domain" description="HpaB/PvcC/4-BUDH C-terminal" evidence="5">
    <location>
        <begin position="287"/>
        <end position="485"/>
    </location>
</feature>
<dbReference type="Gene3D" id="1.20.140.10">
    <property type="entry name" value="Butyryl-CoA Dehydrogenase, subunit A, domain 3"/>
    <property type="match status" value="1"/>
</dbReference>
<dbReference type="InterPro" id="IPR046373">
    <property type="entry name" value="Acyl-CoA_Oxase/DH_mid-dom_sf"/>
</dbReference>
<dbReference type="GO" id="GO:0052881">
    <property type="term" value="F:4-hydroxyphenylacetate 3-monooxygenase activity"/>
    <property type="evidence" value="ECO:0007669"/>
    <property type="project" value="UniProtKB-EC"/>
</dbReference>
<dbReference type="RefSeq" id="WP_150986574.1">
    <property type="nucleotide sequence ID" value="NZ_CP062804.1"/>
</dbReference>
<dbReference type="Proteomes" id="UP000397656">
    <property type="component" value="Chromosome 2"/>
</dbReference>